<reference evidence="8" key="1">
    <citation type="journal article" date="2020" name="Cell">
        <title>Large-Scale Comparative Analyses of Tick Genomes Elucidate Their Genetic Diversity and Vector Capacities.</title>
        <authorList>
            <consortium name="Tick Genome and Microbiome Consortium (TIGMIC)"/>
            <person name="Jia N."/>
            <person name="Wang J."/>
            <person name="Shi W."/>
            <person name="Du L."/>
            <person name="Sun Y."/>
            <person name="Zhan W."/>
            <person name="Jiang J.F."/>
            <person name="Wang Q."/>
            <person name="Zhang B."/>
            <person name="Ji P."/>
            <person name="Bell-Sakyi L."/>
            <person name="Cui X.M."/>
            <person name="Yuan T.T."/>
            <person name="Jiang B.G."/>
            <person name="Yang W.F."/>
            <person name="Lam T.T."/>
            <person name="Chang Q.C."/>
            <person name="Ding S.J."/>
            <person name="Wang X.J."/>
            <person name="Zhu J.G."/>
            <person name="Ruan X.D."/>
            <person name="Zhao L."/>
            <person name="Wei J.T."/>
            <person name="Ye R.Z."/>
            <person name="Que T.C."/>
            <person name="Du C.H."/>
            <person name="Zhou Y.H."/>
            <person name="Cheng J.X."/>
            <person name="Dai P.F."/>
            <person name="Guo W.B."/>
            <person name="Han X.H."/>
            <person name="Huang E.J."/>
            <person name="Li L.F."/>
            <person name="Wei W."/>
            <person name="Gao Y.C."/>
            <person name="Liu J.Z."/>
            <person name="Shao H.Z."/>
            <person name="Wang X."/>
            <person name="Wang C.C."/>
            <person name="Yang T.C."/>
            <person name="Huo Q.B."/>
            <person name="Li W."/>
            <person name="Chen H.Y."/>
            <person name="Chen S.E."/>
            <person name="Zhou L.G."/>
            <person name="Ni X.B."/>
            <person name="Tian J.H."/>
            <person name="Sheng Y."/>
            <person name="Liu T."/>
            <person name="Pan Y.S."/>
            <person name="Xia L.Y."/>
            <person name="Li J."/>
            <person name="Zhao F."/>
            <person name="Cao W.C."/>
        </authorList>
    </citation>
    <scope>NUCLEOTIDE SEQUENCE</scope>
    <source>
        <strain evidence="8">Rsan-2018</strain>
    </source>
</reference>
<dbReference type="OMA" id="TSAYMVG"/>
<evidence type="ECO:0000256" key="6">
    <source>
        <dbReference type="SAM" id="Phobius"/>
    </source>
</evidence>
<feature type="domain" description="Major facilitator superfamily (MFS) profile" evidence="7">
    <location>
        <begin position="53"/>
        <end position="536"/>
    </location>
</feature>
<dbReference type="GO" id="GO:0022857">
    <property type="term" value="F:transmembrane transporter activity"/>
    <property type="evidence" value="ECO:0007669"/>
    <property type="project" value="InterPro"/>
</dbReference>
<keyword evidence="9" id="KW-1185">Reference proteome</keyword>
<name>A0A9D4Q1Q4_RHISA</name>
<dbReference type="PANTHER" id="PTHR24064">
    <property type="entry name" value="SOLUTE CARRIER FAMILY 22 MEMBER"/>
    <property type="match status" value="1"/>
</dbReference>
<feature type="transmembrane region" description="Helical" evidence="6">
    <location>
        <begin position="210"/>
        <end position="233"/>
    </location>
</feature>
<dbReference type="AlphaFoldDB" id="A0A9D4Q1Q4"/>
<gene>
    <name evidence="8" type="ORF">HPB52_009964</name>
</gene>
<comment type="caution">
    <text evidence="8">The sequence shown here is derived from an EMBL/GenBank/DDBJ whole genome shotgun (WGS) entry which is preliminary data.</text>
</comment>
<dbReference type="GO" id="GO:0016020">
    <property type="term" value="C:membrane"/>
    <property type="evidence" value="ECO:0007669"/>
    <property type="project" value="UniProtKB-SubCell"/>
</dbReference>
<feature type="region of interest" description="Disordered" evidence="5">
    <location>
        <begin position="541"/>
        <end position="640"/>
    </location>
</feature>
<accession>A0A9D4Q1Q4</accession>
<proteinExistence type="predicted"/>
<dbReference type="VEuPathDB" id="VectorBase:RSAN_033096"/>
<feature type="transmembrane region" description="Helical" evidence="6">
    <location>
        <begin position="273"/>
        <end position="292"/>
    </location>
</feature>
<feature type="compositionally biased region" description="Basic residues" evidence="5">
    <location>
        <begin position="569"/>
        <end position="578"/>
    </location>
</feature>
<dbReference type="InterPro" id="IPR020846">
    <property type="entry name" value="MFS_dom"/>
</dbReference>
<feature type="transmembrane region" description="Helical" evidence="6">
    <location>
        <begin position="505"/>
        <end position="526"/>
    </location>
</feature>
<dbReference type="InterPro" id="IPR036259">
    <property type="entry name" value="MFS_trans_sf"/>
</dbReference>
<evidence type="ECO:0000256" key="1">
    <source>
        <dbReference type="ARBA" id="ARBA00004141"/>
    </source>
</evidence>
<evidence type="ECO:0000313" key="8">
    <source>
        <dbReference type="EMBL" id="KAH7961541.1"/>
    </source>
</evidence>
<organism evidence="8 9">
    <name type="scientific">Rhipicephalus sanguineus</name>
    <name type="common">Brown dog tick</name>
    <name type="synonym">Ixodes sanguineus</name>
    <dbReference type="NCBI Taxonomy" id="34632"/>
    <lineage>
        <taxon>Eukaryota</taxon>
        <taxon>Metazoa</taxon>
        <taxon>Ecdysozoa</taxon>
        <taxon>Arthropoda</taxon>
        <taxon>Chelicerata</taxon>
        <taxon>Arachnida</taxon>
        <taxon>Acari</taxon>
        <taxon>Parasitiformes</taxon>
        <taxon>Ixodida</taxon>
        <taxon>Ixodoidea</taxon>
        <taxon>Ixodidae</taxon>
        <taxon>Rhipicephalinae</taxon>
        <taxon>Rhipicephalus</taxon>
        <taxon>Rhipicephalus</taxon>
    </lineage>
</organism>
<feature type="compositionally biased region" description="Polar residues" evidence="5">
    <location>
        <begin position="592"/>
        <end position="611"/>
    </location>
</feature>
<feature type="transmembrane region" description="Helical" evidence="6">
    <location>
        <begin position="155"/>
        <end position="175"/>
    </location>
</feature>
<dbReference type="PROSITE" id="PS50850">
    <property type="entry name" value="MFS"/>
    <property type="match status" value="1"/>
</dbReference>
<protein>
    <recommendedName>
        <fullName evidence="7">Major facilitator superfamily (MFS) profile domain-containing protein</fullName>
    </recommendedName>
</protein>
<feature type="transmembrane region" description="Helical" evidence="6">
    <location>
        <begin position="387"/>
        <end position="406"/>
    </location>
</feature>
<evidence type="ECO:0000256" key="4">
    <source>
        <dbReference type="ARBA" id="ARBA00023136"/>
    </source>
</evidence>
<feature type="transmembrane region" description="Helical" evidence="6">
    <location>
        <begin position="362"/>
        <end position="381"/>
    </location>
</feature>
<dbReference type="EMBL" id="JABSTV010001249">
    <property type="protein sequence ID" value="KAH7961541.1"/>
    <property type="molecule type" value="Genomic_DNA"/>
</dbReference>
<evidence type="ECO:0000256" key="3">
    <source>
        <dbReference type="ARBA" id="ARBA00022989"/>
    </source>
</evidence>
<feature type="region of interest" description="Disordered" evidence="5">
    <location>
        <begin position="1"/>
        <end position="20"/>
    </location>
</feature>
<reference evidence="8" key="2">
    <citation type="submission" date="2021-09" db="EMBL/GenBank/DDBJ databases">
        <authorList>
            <person name="Jia N."/>
            <person name="Wang J."/>
            <person name="Shi W."/>
            <person name="Du L."/>
            <person name="Sun Y."/>
            <person name="Zhan W."/>
            <person name="Jiang J."/>
            <person name="Wang Q."/>
            <person name="Zhang B."/>
            <person name="Ji P."/>
            <person name="Sakyi L.B."/>
            <person name="Cui X."/>
            <person name="Yuan T."/>
            <person name="Jiang B."/>
            <person name="Yang W."/>
            <person name="Lam T.T.-Y."/>
            <person name="Chang Q."/>
            <person name="Ding S."/>
            <person name="Wang X."/>
            <person name="Zhu J."/>
            <person name="Ruan X."/>
            <person name="Zhao L."/>
            <person name="Wei J."/>
            <person name="Que T."/>
            <person name="Du C."/>
            <person name="Cheng J."/>
            <person name="Dai P."/>
            <person name="Han X."/>
            <person name="Huang E."/>
            <person name="Gao Y."/>
            <person name="Liu J."/>
            <person name="Shao H."/>
            <person name="Ye R."/>
            <person name="Li L."/>
            <person name="Wei W."/>
            <person name="Wang X."/>
            <person name="Wang C."/>
            <person name="Huo Q."/>
            <person name="Li W."/>
            <person name="Guo W."/>
            <person name="Chen H."/>
            <person name="Chen S."/>
            <person name="Zhou L."/>
            <person name="Zhou L."/>
            <person name="Ni X."/>
            <person name="Tian J."/>
            <person name="Zhou Y."/>
            <person name="Sheng Y."/>
            <person name="Liu T."/>
            <person name="Pan Y."/>
            <person name="Xia L."/>
            <person name="Li J."/>
            <person name="Zhao F."/>
            <person name="Cao W."/>
        </authorList>
    </citation>
    <scope>NUCLEOTIDE SEQUENCE</scope>
    <source>
        <strain evidence="8">Rsan-2018</strain>
        <tissue evidence="8">Larvae</tissue>
    </source>
</reference>
<feature type="transmembrane region" description="Helical" evidence="6">
    <location>
        <begin position="49"/>
        <end position="71"/>
    </location>
</feature>
<feature type="transmembrane region" description="Helical" evidence="6">
    <location>
        <begin position="187"/>
        <end position="204"/>
    </location>
</feature>
<comment type="subcellular location">
    <subcellularLocation>
        <location evidence="1">Membrane</location>
        <topology evidence="1">Multi-pass membrane protein</topology>
    </subcellularLocation>
</comment>
<evidence type="ECO:0000259" key="7">
    <source>
        <dbReference type="PROSITE" id="PS50850"/>
    </source>
</evidence>
<dbReference type="Gene3D" id="1.20.1250.20">
    <property type="entry name" value="MFS general substrate transporter like domains"/>
    <property type="match status" value="1"/>
</dbReference>
<dbReference type="Proteomes" id="UP000821837">
    <property type="component" value="Chromosome 3"/>
</dbReference>
<dbReference type="InterPro" id="IPR005828">
    <property type="entry name" value="MFS_sugar_transport-like"/>
</dbReference>
<feature type="compositionally biased region" description="Pro residues" evidence="5">
    <location>
        <begin position="630"/>
        <end position="640"/>
    </location>
</feature>
<keyword evidence="3 6" id="KW-1133">Transmembrane helix</keyword>
<feature type="transmembrane region" description="Helical" evidence="6">
    <location>
        <begin position="418"/>
        <end position="438"/>
    </location>
</feature>
<evidence type="ECO:0000256" key="5">
    <source>
        <dbReference type="SAM" id="MobiDB-lite"/>
    </source>
</evidence>
<sequence length="640" mass="69510">MTSTAPKVGSGQGTPPRNMLDGFASPSDARLFIQENVYIILGHGWFQRMVLICSVLSLTVLLLQAFAYRLIGRPVEHWCHPPEELVYMPLQEWKNVAIPILPDGKLSQCTVYEPPVPGEDGNERQVVSCHRWDYASDRQGDSIVSAWNLVCGRRWLYTFSTSAYMVGAMVIVPLAGIASDRQGRRPTILLCSFTMLLATVAAGSSQVFTMFLLARCLVAGTSSATNLLVFIVLYEVTGNEHRTLYSILAASVGSALATPLLSVVALADPRWGLSHAFFVTATAIVAVWCYWIQESPVWLIDTRRVRLAERVILYAAAQNGIDLTKAKATFKALKQQLKKRDFTTPTVSIGTGSSASTFSRRAASVLISWFGVSFAFFGTGLREKTIGSHWAVAAFALQVLLLLFVYNVITKWGQRNALSMLLALLCLSSALCAVFHTLNMTFPWTALARLVVDTSASVAMTINYCYTTEVFPTTIRSMGLCVSYAVGRAGALLATFLDSLTADNFVMFDVVLTLLVFASCTAIQWLPEIFVHKKKAGQTAQPAAKTEQQRKEALKASLGQGTEPVGAKSKTRKSRRRATQSSASTDVRIPCGTTSPGLPCSPTSETVTSPRNAKHSKSNKTGVSSDVASPPTPPLGPISH</sequence>
<feature type="transmembrane region" description="Helical" evidence="6">
    <location>
        <begin position="245"/>
        <end position="267"/>
    </location>
</feature>
<keyword evidence="4 6" id="KW-0472">Membrane</keyword>
<dbReference type="Pfam" id="PF00083">
    <property type="entry name" value="Sugar_tr"/>
    <property type="match status" value="1"/>
</dbReference>
<evidence type="ECO:0000256" key="2">
    <source>
        <dbReference type="ARBA" id="ARBA00022692"/>
    </source>
</evidence>
<keyword evidence="2 6" id="KW-0812">Transmembrane</keyword>
<evidence type="ECO:0000313" key="9">
    <source>
        <dbReference type="Proteomes" id="UP000821837"/>
    </source>
</evidence>
<dbReference type="OrthoDB" id="196650at2759"/>
<dbReference type="SUPFAM" id="SSF103473">
    <property type="entry name" value="MFS general substrate transporter"/>
    <property type="match status" value="1"/>
</dbReference>